<proteinExistence type="predicted"/>
<reference evidence="1" key="1">
    <citation type="submission" date="2020-01" db="EMBL/GenBank/DDBJ databases">
        <authorList>
            <person name="Meier V. D."/>
            <person name="Meier V D."/>
        </authorList>
    </citation>
    <scope>NUCLEOTIDE SEQUENCE</scope>
    <source>
        <strain evidence="1">HLG_WM_MAG_07</strain>
    </source>
</reference>
<accession>A0A6S6TX59</accession>
<name>A0A6S6TX59_9GAMM</name>
<gene>
    <name evidence="1" type="ORF">HELGO_WM6045</name>
</gene>
<dbReference type="AlphaFoldDB" id="A0A6S6TX59"/>
<organism evidence="1">
    <name type="scientific">uncultured Thiotrichaceae bacterium</name>
    <dbReference type="NCBI Taxonomy" id="298394"/>
    <lineage>
        <taxon>Bacteria</taxon>
        <taxon>Pseudomonadati</taxon>
        <taxon>Pseudomonadota</taxon>
        <taxon>Gammaproteobacteria</taxon>
        <taxon>Thiotrichales</taxon>
        <taxon>Thiotrichaceae</taxon>
        <taxon>environmental samples</taxon>
    </lineage>
</organism>
<evidence type="ECO:0000313" key="1">
    <source>
        <dbReference type="EMBL" id="CAA6821320.1"/>
    </source>
</evidence>
<protein>
    <submittedName>
        <fullName evidence="1">Uncharacterized protein</fullName>
    </submittedName>
</protein>
<sequence>MHYTLDRKNIVIPVVTDVVIPGDQAMKEKAQQVAHKDSAVVNLQKRIDEVETAIGQKEEVSHSRAHAIRAEESY</sequence>
<dbReference type="EMBL" id="CACVAY010000103">
    <property type="protein sequence ID" value="CAA6821320.1"/>
    <property type="molecule type" value="Genomic_DNA"/>
</dbReference>